<reference evidence="3 4" key="1">
    <citation type="journal article" date="2018" name="Cell">
        <title>The Chara Genome: Secondary Complexity and Implications for Plant Terrestrialization.</title>
        <authorList>
            <person name="Nishiyama T."/>
            <person name="Sakayama H."/>
            <person name="Vries J.D."/>
            <person name="Buschmann H."/>
            <person name="Saint-Marcoux D."/>
            <person name="Ullrich K.K."/>
            <person name="Haas F.B."/>
            <person name="Vanderstraeten L."/>
            <person name="Becker D."/>
            <person name="Lang D."/>
            <person name="Vosolsobe S."/>
            <person name="Rombauts S."/>
            <person name="Wilhelmsson P.K.I."/>
            <person name="Janitza P."/>
            <person name="Kern R."/>
            <person name="Heyl A."/>
            <person name="Rumpler F."/>
            <person name="Villalobos L.I.A.C."/>
            <person name="Clay J.M."/>
            <person name="Skokan R."/>
            <person name="Toyoda A."/>
            <person name="Suzuki Y."/>
            <person name="Kagoshima H."/>
            <person name="Schijlen E."/>
            <person name="Tajeshwar N."/>
            <person name="Catarino B."/>
            <person name="Hetherington A.J."/>
            <person name="Saltykova A."/>
            <person name="Bonnot C."/>
            <person name="Breuninger H."/>
            <person name="Symeonidi A."/>
            <person name="Radhakrishnan G.V."/>
            <person name="Van Nieuwerburgh F."/>
            <person name="Deforce D."/>
            <person name="Chang C."/>
            <person name="Karol K.G."/>
            <person name="Hedrich R."/>
            <person name="Ulvskov P."/>
            <person name="Glockner G."/>
            <person name="Delwiche C.F."/>
            <person name="Petrasek J."/>
            <person name="Van de Peer Y."/>
            <person name="Friml J."/>
            <person name="Beilby M."/>
            <person name="Dolan L."/>
            <person name="Kohara Y."/>
            <person name="Sugano S."/>
            <person name="Fujiyama A."/>
            <person name="Delaux P.-M."/>
            <person name="Quint M."/>
            <person name="TheiBen G."/>
            <person name="Hagemann M."/>
            <person name="Harholt J."/>
            <person name="Dunand C."/>
            <person name="Zachgo S."/>
            <person name="Langdale J."/>
            <person name="Maumus F."/>
            <person name="Straeten D.V.D."/>
            <person name="Gould S.B."/>
            <person name="Rensing S.A."/>
        </authorList>
    </citation>
    <scope>NUCLEOTIDE SEQUENCE [LARGE SCALE GENOMIC DNA]</scope>
    <source>
        <strain evidence="3 4">S276</strain>
    </source>
</reference>
<accession>A0A388K5M3</accession>
<evidence type="ECO:0000313" key="4">
    <source>
        <dbReference type="Proteomes" id="UP000265515"/>
    </source>
</evidence>
<evidence type="ECO:0000259" key="2">
    <source>
        <dbReference type="Pfam" id="PF13966"/>
    </source>
</evidence>
<name>A0A388K5M3_CHABU</name>
<proteinExistence type="predicted"/>
<feature type="region of interest" description="Disordered" evidence="1">
    <location>
        <begin position="501"/>
        <end position="531"/>
    </location>
</feature>
<dbReference type="InterPro" id="IPR026960">
    <property type="entry name" value="RVT-Znf"/>
</dbReference>
<organism evidence="3 4">
    <name type="scientific">Chara braunii</name>
    <name type="common">Braun's stonewort</name>
    <dbReference type="NCBI Taxonomy" id="69332"/>
    <lineage>
        <taxon>Eukaryota</taxon>
        <taxon>Viridiplantae</taxon>
        <taxon>Streptophyta</taxon>
        <taxon>Charophyceae</taxon>
        <taxon>Charales</taxon>
        <taxon>Characeae</taxon>
        <taxon>Chara</taxon>
    </lineage>
</organism>
<dbReference type="Gramene" id="GBG65347">
    <property type="protein sequence ID" value="GBG65347"/>
    <property type="gene ID" value="CBR_g50709"/>
</dbReference>
<dbReference type="Proteomes" id="UP000265515">
    <property type="component" value="Unassembled WGS sequence"/>
</dbReference>
<protein>
    <recommendedName>
        <fullName evidence="2">Reverse transcriptase zinc-binding domain-containing protein</fullName>
    </recommendedName>
</protein>
<evidence type="ECO:0000256" key="1">
    <source>
        <dbReference type="SAM" id="MobiDB-lite"/>
    </source>
</evidence>
<sequence>MQKGVCLIGDLWVANTNRWISSDQLKELLGQLPDQEAHFTQLIQAIPAEWRQILGPEGIDPPGTWYVGDTDEAERYCGLESWTEDRSGKCWLETYKRVLPNLPTLERSGMRIQYGLGGLKEIRVQLRPPKEEGFPLIPVLVGNGVSVDKLKIDPEVWGWSLGDLVVMGMDKLDANLISKMHSGAESVSSRTGRRWSQQVPHLRPPSHSELSRLWSQLQALPSQKLASLLWLQSHLAVPTSQWLADKGMYVNTTCDRCKEGPETMQHLWWECPRSRKWWKWWVYHWNRFAERLDLTGERWVLTGCLPENTSSTERWGYIAQVGRAIMFWVIWADRNNLKFKGEGLPEEQAEELFKNLLATAIRADWARRRGQQDHARRESWFRGWKMARSMKGALVALAFFGLMSVVAASRSEDDTDVCNLANVNLDSLKGPCDAMASNLGRGGECCSKIDALMAEVLDNSRFNQECGVQLLNKIAMNGYPMIALDYVDKCLGEERRALQAVSSSSSVTTKTPTPTPTGKSTDKTAPSSHSSTPAAAIPILMQLAFAFVAIALLH</sequence>
<gene>
    <name evidence="3" type="ORF">CBR_g50709</name>
</gene>
<feature type="compositionally biased region" description="Low complexity" evidence="1">
    <location>
        <begin position="502"/>
        <end position="531"/>
    </location>
</feature>
<dbReference type="AlphaFoldDB" id="A0A388K5M3"/>
<evidence type="ECO:0000313" key="3">
    <source>
        <dbReference type="EMBL" id="GBG65347.1"/>
    </source>
</evidence>
<dbReference type="Pfam" id="PF13966">
    <property type="entry name" value="zf-RVT"/>
    <property type="match status" value="1"/>
</dbReference>
<keyword evidence="4" id="KW-1185">Reference proteome</keyword>
<comment type="caution">
    <text evidence="3">The sequence shown here is derived from an EMBL/GenBank/DDBJ whole genome shotgun (WGS) entry which is preliminary data.</text>
</comment>
<feature type="domain" description="Reverse transcriptase zinc-binding" evidence="2">
    <location>
        <begin position="222"/>
        <end position="278"/>
    </location>
</feature>
<dbReference type="EMBL" id="BFEA01000061">
    <property type="protein sequence ID" value="GBG65347.1"/>
    <property type="molecule type" value="Genomic_DNA"/>
</dbReference>
<dbReference type="OrthoDB" id="1277521at2759"/>